<proteinExistence type="predicted"/>
<dbReference type="RefSeq" id="WP_014856664.1">
    <property type="nucleotide sequence ID" value="NC_018178.1"/>
</dbReference>
<sequence>MTAALLMALHLIFIAYIFALKYQEESIGSAFLNVALIIILFTVGWSISSSIVKIFFDSEGISLELNADTISLILLSIAEFFFYRFYYGQKATEAGTEM</sequence>
<feature type="transmembrane region" description="Helical" evidence="1">
    <location>
        <begin position="68"/>
        <end position="86"/>
    </location>
</feature>
<evidence type="ECO:0000313" key="3">
    <source>
        <dbReference type="Proteomes" id="UP000009011"/>
    </source>
</evidence>
<dbReference type="STRING" id="1191523.MROS_2000"/>
<dbReference type="KEGG" id="mro:MROS_2000"/>
<dbReference type="HOGENOM" id="CLU_2330483_0_0_10"/>
<reference evidence="2 3" key="1">
    <citation type="journal article" date="2013" name="PLoS ONE">
        <title>Genomic analysis of Melioribacter roseus, facultatively anaerobic organotrophic bacterium representing a novel deep lineage within Bacteriodetes/Chlorobi group.</title>
        <authorList>
            <person name="Kadnikov V.V."/>
            <person name="Mardanov A.V."/>
            <person name="Podosokorskaya O.A."/>
            <person name="Gavrilov S.N."/>
            <person name="Kublanov I.V."/>
            <person name="Beletsky A.V."/>
            <person name="Bonch-Osmolovskaya E.A."/>
            <person name="Ravin N.V."/>
        </authorList>
    </citation>
    <scope>NUCLEOTIDE SEQUENCE [LARGE SCALE GENOMIC DNA]</scope>
    <source>
        <strain evidence="3">JCM 17771 / P3M-2</strain>
    </source>
</reference>
<organism evidence="2 3">
    <name type="scientific">Melioribacter roseus (strain DSM 23840 / JCM 17771 / VKM B-2668 / P3M-2)</name>
    <dbReference type="NCBI Taxonomy" id="1191523"/>
    <lineage>
        <taxon>Bacteria</taxon>
        <taxon>Pseudomonadati</taxon>
        <taxon>Ignavibacteriota</taxon>
        <taxon>Ignavibacteria</taxon>
        <taxon>Ignavibacteriales</taxon>
        <taxon>Melioribacteraceae</taxon>
        <taxon>Melioribacter</taxon>
    </lineage>
</organism>
<accession>I6YXB7</accession>
<evidence type="ECO:0000256" key="1">
    <source>
        <dbReference type="SAM" id="Phobius"/>
    </source>
</evidence>
<dbReference type="EMBL" id="CP003557">
    <property type="protein sequence ID" value="AFN75232.1"/>
    <property type="molecule type" value="Genomic_DNA"/>
</dbReference>
<dbReference type="OrthoDB" id="9870843at2"/>
<keyword evidence="1" id="KW-1133">Transmembrane helix</keyword>
<keyword evidence="3" id="KW-1185">Reference proteome</keyword>
<gene>
    <name evidence="2" type="ordered locus">MROS_2000</name>
</gene>
<evidence type="ECO:0000313" key="2">
    <source>
        <dbReference type="EMBL" id="AFN75232.1"/>
    </source>
</evidence>
<feature type="transmembrane region" description="Helical" evidence="1">
    <location>
        <begin position="29"/>
        <end position="56"/>
    </location>
</feature>
<keyword evidence="1" id="KW-0812">Transmembrane</keyword>
<name>I6YXB7_MELRP</name>
<dbReference type="Proteomes" id="UP000009011">
    <property type="component" value="Chromosome"/>
</dbReference>
<dbReference type="AlphaFoldDB" id="I6YXB7"/>
<protein>
    <submittedName>
        <fullName evidence="2">Uncharacterized protein</fullName>
    </submittedName>
</protein>
<keyword evidence="1" id="KW-0472">Membrane</keyword>